<dbReference type="CDD" id="cd07730">
    <property type="entry name" value="metallo-hydrolase-like_MBL-fold"/>
    <property type="match status" value="1"/>
</dbReference>
<dbReference type="EMBL" id="NEXV01000336">
    <property type="protein sequence ID" value="PIG85233.1"/>
    <property type="molecule type" value="Genomic_DNA"/>
</dbReference>
<proteinExistence type="inferred from homology"/>
<name>A0A2G7FXE8_9EURO</name>
<dbReference type="STRING" id="656916.A0A2G7FXE8"/>
<evidence type="ECO:0000256" key="1">
    <source>
        <dbReference type="ARBA" id="ARBA00007749"/>
    </source>
</evidence>
<dbReference type="GO" id="GO:0046872">
    <property type="term" value="F:metal ion binding"/>
    <property type="evidence" value="ECO:0007669"/>
    <property type="project" value="UniProtKB-KW"/>
</dbReference>
<keyword evidence="3" id="KW-0378">Hydrolase</keyword>
<organism evidence="5 6">
    <name type="scientific">Aspergillus arachidicola</name>
    <dbReference type="NCBI Taxonomy" id="656916"/>
    <lineage>
        <taxon>Eukaryota</taxon>
        <taxon>Fungi</taxon>
        <taxon>Dikarya</taxon>
        <taxon>Ascomycota</taxon>
        <taxon>Pezizomycotina</taxon>
        <taxon>Eurotiomycetes</taxon>
        <taxon>Eurotiomycetidae</taxon>
        <taxon>Eurotiales</taxon>
        <taxon>Aspergillaceae</taxon>
        <taxon>Aspergillus</taxon>
        <taxon>Aspergillus subgen. Circumdati</taxon>
    </lineage>
</organism>
<evidence type="ECO:0000256" key="4">
    <source>
        <dbReference type="ARBA" id="ARBA00022833"/>
    </source>
</evidence>
<keyword evidence="2" id="KW-0479">Metal-binding</keyword>
<reference evidence="5 6" key="1">
    <citation type="submission" date="2017-05" db="EMBL/GenBank/DDBJ databases">
        <title>Genome sequence for an aflatoxigenic pathogen of Argentinian peanut, Aspergillus arachidicola.</title>
        <authorList>
            <person name="Moore G."/>
            <person name="Beltz S.B."/>
            <person name="Mack B.M."/>
        </authorList>
    </citation>
    <scope>NUCLEOTIDE SEQUENCE [LARGE SCALE GENOMIC DNA]</scope>
    <source>
        <strain evidence="5 6">CBS 117610</strain>
    </source>
</reference>
<evidence type="ECO:0000313" key="6">
    <source>
        <dbReference type="Proteomes" id="UP000231358"/>
    </source>
</evidence>
<comment type="similarity">
    <text evidence="1">Belongs to the metallo-beta-lactamase superfamily.</text>
</comment>
<dbReference type="InterPro" id="IPR036866">
    <property type="entry name" value="RibonucZ/Hydroxyglut_hydro"/>
</dbReference>
<comment type="caution">
    <text evidence="5">The sequence shown here is derived from an EMBL/GenBank/DDBJ whole genome shotgun (WGS) entry which is preliminary data.</text>
</comment>
<keyword evidence="4" id="KW-0862">Zinc</keyword>
<dbReference type="Gene3D" id="3.60.15.10">
    <property type="entry name" value="Ribonuclease Z/Hydroxyacylglutathione hydrolase-like"/>
    <property type="match status" value="2"/>
</dbReference>
<protein>
    <recommendedName>
        <fullName evidence="7">Metallo-beta-lactamase domain-containing protein</fullName>
    </recommendedName>
</protein>
<gene>
    <name evidence="5" type="ORF">AARAC_006685</name>
</gene>
<dbReference type="Proteomes" id="UP000231358">
    <property type="component" value="Unassembled WGS sequence"/>
</dbReference>
<dbReference type="GO" id="GO:0016787">
    <property type="term" value="F:hydrolase activity"/>
    <property type="evidence" value="ECO:0007669"/>
    <property type="project" value="UniProtKB-KW"/>
</dbReference>
<dbReference type="PANTHER" id="PTHR42978:SF4">
    <property type="entry name" value="METALLO-BETA-LACTAMASE DOMAIN-CONTAINING PROTEIN"/>
    <property type="match status" value="1"/>
</dbReference>
<evidence type="ECO:0000256" key="2">
    <source>
        <dbReference type="ARBA" id="ARBA00022723"/>
    </source>
</evidence>
<dbReference type="PANTHER" id="PTHR42978">
    <property type="entry name" value="QUORUM-QUENCHING LACTONASE YTNP-RELATED-RELATED"/>
    <property type="match status" value="1"/>
</dbReference>
<sequence>MPNPKIELPATDAYVHVQLLNGGSMTARSHMLHAGEEPTREFRLYNWAFFIHHAKQGRRMLWDLGMSSVPEDFPPAIANGPLKEVQAQDPREPIEKQIERRNGVAADEIDTILLRFENNESPFVGWMHFLTYIHSHAHWDHCRPVSQTFKNATVLFGPGTSEYCAPGHLVNPSSPWDGRYFDPERATERWETLQGPWTRFGPFEHAMDFFGDGSFWVIQAPGHMPGNLGACARLSTGEWVMLASDCCHSRALLDGTKEFGTFELNGNMACLHTDVTAAKDTLSRIRLMEKELGVHVALAHDPTWMQDENDPVLLSLLDEKFVEDMRAAFPQQQPF</sequence>
<evidence type="ECO:0000313" key="5">
    <source>
        <dbReference type="EMBL" id="PIG85233.1"/>
    </source>
</evidence>
<keyword evidence="6" id="KW-1185">Reference proteome</keyword>
<dbReference type="InterPro" id="IPR051013">
    <property type="entry name" value="MBL_superfamily_lactonases"/>
</dbReference>
<evidence type="ECO:0000256" key="3">
    <source>
        <dbReference type="ARBA" id="ARBA00022801"/>
    </source>
</evidence>
<dbReference type="AlphaFoldDB" id="A0A2G7FXE8"/>
<evidence type="ECO:0008006" key="7">
    <source>
        <dbReference type="Google" id="ProtNLM"/>
    </source>
</evidence>
<dbReference type="SUPFAM" id="SSF56281">
    <property type="entry name" value="Metallo-hydrolase/oxidoreductase"/>
    <property type="match status" value="1"/>
</dbReference>
<accession>A0A2G7FXE8</accession>